<organism evidence="2 3">
    <name type="scientific">Guyanagaster necrorhizus</name>
    <dbReference type="NCBI Taxonomy" id="856835"/>
    <lineage>
        <taxon>Eukaryota</taxon>
        <taxon>Fungi</taxon>
        <taxon>Dikarya</taxon>
        <taxon>Basidiomycota</taxon>
        <taxon>Agaricomycotina</taxon>
        <taxon>Agaricomycetes</taxon>
        <taxon>Agaricomycetidae</taxon>
        <taxon>Agaricales</taxon>
        <taxon>Marasmiineae</taxon>
        <taxon>Physalacriaceae</taxon>
        <taxon>Guyanagaster</taxon>
    </lineage>
</organism>
<dbReference type="InterPro" id="IPR001810">
    <property type="entry name" value="F-box_dom"/>
</dbReference>
<dbReference type="Gene3D" id="1.20.1280.50">
    <property type="match status" value="1"/>
</dbReference>
<accession>A0A9P7VFJ4</accession>
<proteinExistence type="predicted"/>
<dbReference type="OrthoDB" id="10573813at2759"/>
<dbReference type="InterPro" id="IPR036047">
    <property type="entry name" value="F-box-like_dom_sf"/>
</dbReference>
<keyword evidence="3" id="KW-1185">Reference proteome</keyword>
<sequence length="477" mass="52852">MSSSPTANAALEARVYAAKGYVKATTKGGKSGSAYGVGELVDKRVGLTLDGGPLTLIRVYLFTCIKAHETNVVNLLNGCEESPDILNPENSSEFWHYEGCVDKWARDLPLRLHNIEEGHPWGSDSGSSRAKLRTARAADGRAFALFIFDFHVAGSDKSENATEFFGLIAPFYDCCPSMPFTESVLCSGLSSIDVDQATVAEDIANLETELRLIEPLFIQIGDRRVKLLQYPSSCKALQLPIQRLPQETLLEIFERTCPTDISSSTSPWILGHVCSSWQSISRSSSSLWTSIGIDGSEIPNVNFLSLYLSLSHDLPLNIRCTHHNALPTALTLVEEARLVGLFRRSNCNLTKLYLYIPYTVDTFLVPIFVQSRGLQYLDITIDIQVASDIFRSLSPEAGNVPNLKDLHIEEVPFRKAPIGLLQESAAFHAMILPRWRKFMGLERLRLSLCSYFVRENSSGKTLSFPLSVSPDFVIYSG</sequence>
<dbReference type="PROSITE" id="PS50181">
    <property type="entry name" value="FBOX"/>
    <property type="match status" value="1"/>
</dbReference>
<dbReference type="SUPFAM" id="SSF81383">
    <property type="entry name" value="F-box domain"/>
    <property type="match status" value="1"/>
</dbReference>
<name>A0A9P7VFJ4_9AGAR</name>
<evidence type="ECO:0000313" key="2">
    <source>
        <dbReference type="EMBL" id="KAG7439643.1"/>
    </source>
</evidence>
<dbReference type="RefSeq" id="XP_043033143.1">
    <property type="nucleotide sequence ID" value="XM_043179667.1"/>
</dbReference>
<dbReference type="Proteomes" id="UP000812287">
    <property type="component" value="Unassembled WGS sequence"/>
</dbReference>
<protein>
    <recommendedName>
        <fullName evidence="1">F-box domain-containing protein</fullName>
    </recommendedName>
</protein>
<evidence type="ECO:0000259" key="1">
    <source>
        <dbReference type="PROSITE" id="PS50181"/>
    </source>
</evidence>
<comment type="caution">
    <text evidence="2">The sequence shown here is derived from an EMBL/GenBank/DDBJ whole genome shotgun (WGS) entry which is preliminary data.</text>
</comment>
<dbReference type="GeneID" id="66101961"/>
<reference evidence="2" key="1">
    <citation type="submission" date="2020-11" db="EMBL/GenBank/DDBJ databases">
        <title>Adaptations for nitrogen fixation in a non-lichenized fungal sporocarp promotes dispersal by wood-feeding termites.</title>
        <authorList>
            <consortium name="DOE Joint Genome Institute"/>
            <person name="Koch R.A."/>
            <person name="Yoon G."/>
            <person name="Arayal U."/>
            <person name="Lail K."/>
            <person name="Amirebrahimi M."/>
            <person name="Labutti K."/>
            <person name="Lipzen A."/>
            <person name="Riley R."/>
            <person name="Barry K."/>
            <person name="Henrissat B."/>
            <person name="Grigoriev I.V."/>
            <person name="Herr J.R."/>
            <person name="Aime M.C."/>
        </authorList>
    </citation>
    <scope>NUCLEOTIDE SEQUENCE</scope>
    <source>
        <strain evidence="2">MCA 3950</strain>
    </source>
</reference>
<dbReference type="EMBL" id="MU250588">
    <property type="protein sequence ID" value="KAG7439643.1"/>
    <property type="molecule type" value="Genomic_DNA"/>
</dbReference>
<evidence type="ECO:0000313" key="3">
    <source>
        <dbReference type="Proteomes" id="UP000812287"/>
    </source>
</evidence>
<gene>
    <name evidence="2" type="ORF">BT62DRAFT_1081455</name>
</gene>
<feature type="domain" description="F-box" evidence="1">
    <location>
        <begin position="238"/>
        <end position="291"/>
    </location>
</feature>
<dbReference type="AlphaFoldDB" id="A0A9P7VFJ4"/>